<sequence>MAVPLNSHGTNTFYVRNKNDDKGDTFCQRPRRYRRAYDRAVETTRRFTLFEEDIRCLSIYSSMGHKSIQQASFNKSAANQCRLIKLRREATISLPDLFIAYNTDLNSLDGLDPALFRNGNKSSTQAQPPDDSSTAPTLTPRKQKRSPSSPEKVNLL</sequence>
<dbReference type="WBParaSite" id="Pan_g6620.t1">
    <property type="protein sequence ID" value="Pan_g6620.t1"/>
    <property type="gene ID" value="Pan_g6620"/>
</dbReference>
<reference evidence="2" key="1">
    <citation type="journal article" date="2013" name="Genetics">
        <title>The draft genome and transcriptome of Panagrellus redivivus are shaped by the harsh demands of a free-living lifestyle.</title>
        <authorList>
            <person name="Srinivasan J."/>
            <person name="Dillman A.R."/>
            <person name="Macchietto M.G."/>
            <person name="Heikkinen L."/>
            <person name="Lakso M."/>
            <person name="Fracchia K.M."/>
            <person name="Antoshechkin I."/>
            <person name="Mortazavi A."/>
            <person name="Wong G."/>
            <person name="Sternberg P.W."/>
        </authorList>
    </citation>
    <scope>NUCLEOTIDE SEQUENCE [LARGE SCALE GENOMIC DNA]</scope>
    <source>
        <strain evidence="2">MT8872</strain>
    </source>
</reference>
<dbReference type="AlphaFoldDB" id="A0A7E4W4Z8"/>
<feature type="compositionally biased region" description="Polar residues" evidence="1">
    <location>
        <begin position="119"/>
        <end position="137"/>
    </location>
</feature>
<protein>
    <submittedName>
        <fullName evidence="3">Uncharacterized protein</fullName>
    </submittedName>
</protein>
<evidence type="ECO:0000313" key="2">
    <source>
        <dbReference type="Proteomes" id="UP000492821"/>
    </source>
</evidence>
<feature type="compositionally biased region" description="Polar residues" evidence="1">
    <location>
        <begin position="146"/>
        <end position="156"/>
    </location>
</feature>
<dbReference type="Proteomes" id="UP000492821">
    <property type="component" value="Unassembled WGS sequence"/>
</dbReference>
<reference evidence="3" key="2">
    <citation type="submission" date="2020-10" db="UniProtKB">
        <authorList>
            <consortium name="WormBaseParasite"/>
        </authorList>
    </citation>
    <scope>IDENTIFICATION</scope>
</reference>
<proteinExistence type="predicted"/>
<keyword evidence="2" id="KW-1185">Reference proteome</keyword>
<evidence type="ECO:0000256" key="1">
    <source>
        <dbReference type="SAM" id="MobiDB-lite"/>
    </source>
</evidence>
<name>A0A7E4W4Z8_PANRE</name>
<feature type="region of interest" description="Disordered" evidence="1">
    <location>
        <begin position="116"/>
        <end position="156"/>
    </location>
</feature>
<accession>A0A7E4W4Z8</accession>
<evidence type="ECO:0000313" key="3">
    <source>
        <dbReference type="WBParaSite" id="Pan_g6620.t1"/>
    </source>
</evidence>
<organism evidence="2 3">
    <name type="scientific">Panagrellus redivivus</name>
    <name type="common">Microworm</name>
    <dbReference type="NCBI Taxonomy" id="6233"/>
    <lineage>
        <taxon>Eukaryota</taxon>
        <taxon>Metazoa</taxon>
        <taxon>Ecdysozoa</taxon>
        <taxon>Nematoda</taxon>
        <taxon>Chromadorea</taxon>
        <taxon>Rhabditida</taxon>
        <taxon>Tylenchina</taxon>
        <taxon>Panagrolaimomorpha</taxon>
        <taxon>Panagrolaimoidea</taxon>
        <taxon>Panagrolaimidae</taxon>
        <taxon>Panagrellus</taxon>
    </lineage>
</organism>